<keyword evidence="1" id="KW-0547">Nucleotide-binding</keyword>
<keyword evidence="2" id="KW-0067">ATP-binding</keyword>
<feature type="region of interest" description="Disordered" evidence="5">
    <location>
        <begin position="131"/>
        <end position="225"/>
    </location>
</feature>
<evidence type="ECO:0000313" key="6">
    <source>
        <dbReference type="EMBL" id="SQC01634.1"/>
    </source>
</evidence>
<dbReference type="AlphaFoldDB" id="A0A2X3BPA1"/>
<feature type="coiled-coil region" evidence="4">
    <location>
        <begin position="60"/>
        <end position="87"/>
    </location>
</feature>
<dbReference type="GO" id="GO:0005524">
    <property type="term" value="F:ATP binding"/>
    <property type="evidence" value="ECO:0007669"/>
    <property type="project" value="UniProtKB-KW"/>
</dbReference>
<evidence type="ECO:0000256" key="5">
    <source>
        <dbReference type="SAM" id="MobiDB-lite"/>
    </source>
</evidence>
<dbReference type="Pfam" id="PF00012">
    <property type="entry name" value="HSP70"/>
    <property type="match status" value="1"/>
</dbReference>
<dbReference type="Gene3D" id="1.20.1270.10">
    <property type="match status" value="1"/>
</dbReference>
<feature type="region of interest" description="Disordered" evidence="5">
    <location>
        <begin position="1"/>
        <end position="24"/>
    </location>
</feature>
<keyword evidence="3" id="KW-0143">Chaperone</keyword>
<organism evidence="6 7">
    <name type="scientific">Mobiluncus curtisii</name>
    <dbReference type="NCBI Taxonomy" id="2051"/>
    <lineage>
        <taxon>Bacteria</taxon>
        <taxon>Bacillati</taxon>
        <taxon>Actinomycetota</taxon>
        <taxon>Actinomycetes</taxon>
        <taxon>Actinomycetales</taxon>
        <taxon>Actinomycetaceae</taxon>
        <taxon>Mobiluncus</taxon>
    </lineage>
</organism>
<evidence type="ECO:0000256" key="2">
    <source>
        <dbReference type="ARBA" id="ARBA00022840"/>
    </source>
</evidence>
<keyword evidence="6" id="KW-0346">Stress response</keyword>
<dbReference type="InterPro" id="IPR029048">
    <property type="entry name" value="HSP70_C_sf"/>
</dbReference>
<dbReference type="InterPro" id="IPR013126">
    <property type="entry name" value="Hsp_70_fam"/>
</dbReference>
<evidence type="ECO:0000256" key="3">
    <source>
        <dbReference type="ARBA" id="ARBA00023186"/>
    </source>
</evidence>
<evidence type="ECO:0000256" key="4">
    <source>
        <dbReference type="SAM" id="Coils"/>
    </source>
</evidence>
<dbReference type="Proteomes" id="UP000250245">
    <property type="component" value="Unassembled WGS sequence"/>
</dbReference>
<keyword evidence="4" id="KW-0175">Coiled coil</keyword>
<reference evidence="6 7" key="1">
    <citation type="submission" date="2018-06" db="EMBL/GenBank/DDBJ databases">
        <authorList>
            <consortium name="Pathogen Informatics"/>
            <person name="Doyle S."/>
        </authorList>
    </citation>
    <scope>NUCLEOTIDE SEQUENCE [LARGE SCALE GENOMIC DNA]</scope>
    <source>
        <strain evidence="6 7">NCTC11820</strain>
    </source>
</reference>
<protein>
    <submittedName>
        <fullName evidence="6">Heat shock protein 70</fullName>
    </submittedName>
</protein>
<feature type="compositionally biased region" description="Basic and acidic residues" evidence="5">
    <location>
        <begin position="1"/>
        <end position="23"/>
    </location>
</feature>
<name>A0A2X3BPA1_9ACTO</name>
<dbReference type="SUPFAM" id="SSF100934">
    <property type="entry name" value="Heat shock protein 70kD (HSP70), C-terminal subdomain"/>
    <property type="match status" value="1"/>
</dbReference>
<evidence type="ECO:0000313" key="7">
    <source>
        <dbReference type="Proteomes" id="UP000250245"/>
    </source>
</evidence>
<accession>A0A2X3BPA1</accession>
<feature type="compositionally biased region" description="Basic and acidic residues" evidence="5">
    <location>
        <begin position="144"/>
        <end position="162"/>
    </location>
</feature>
<gene>
    <name evidence="6" type="primary">dnaK_9</name>
    <name evidence="6" type="ORF">NCTC11820_02026</name>
</gene>
<dbReference type="GO" id="GO:0140662">
    <property type="term" value="F:ATP-dependent protein folding chaperone"/>
    <property type="evidence" value="ECO:0007669"/>
    <property type="project" value="InterPro"/>
</dbReference>
<proteinExistence type="predicted"/>
<dbReference type="FunFam" id="1.20.1270.10:FF:000001">
    <property type="entry name" value="Molecular chaperone DnaK"/>
    <property type="match status" value="1"/>
</dbReference>
<evidence type="ECO:0000256" key="1">
    <source>
        <dbReference type="ARBA" id="ARBA00022741"/>
    </source>
</evidence>
<sequence length="225" mass="24783">MIKEAEAHSAEDKQRRDEAEVRNGAEQAVYRIEKLLKDNAEKLPEDVVAPVKESLEHLKKANEGEDIEAIKTAMSELEEKAQAIGQALYATRRKTSRRRRTVLLRNLTPPPPMMTTLSTPKSLMKTMRVITSERGQTQSRGRKAYAEAQKEFDEAAAHEAEKASATQNSAETEVKAKSGSKNGQNADSAAEHSSHSHVSPGDSAGHENGGALRRVDSPPRMKRMS</sequence>
<dbReference type="EMBL" id="UASJ01000007">
    <property type="protein sequence ID" value="SQC01634.1"/>
    <property type="molecule type" value="Genomic_DNA"/>
</dbReference>